<evidence type="ECO:0000313" key="3">
    <source>
        <dbReference type="EMBL" id="KAF7839243.1"/>
    </source>
</evidence>
<dbReference type="PANTHER" id="PTHR31286">
    <property type="entry name" value="GLYCINE-RICH CELL WALL STRUCTURAL PROTEIN 1.8-LIKE"/>
    <property type="match status" value="1"/>
</dbReference>
<dbReference type="PANTHER" id="PTHR31286:SF167">
    <property type="entry name" value="OS09G0268800 PROTEIN"/>
    <property type="match status" value="1"/>
</dbReference>
<evidence type="ECO:0000256" key="1">
    <source>
        <dbReference type="PROSITE-ProRule" id="PRU00047"/>
    </source>
</evidence>
<dbReference type="InterPro" id="IPR001878">
    <property type="entry name" value="Znf_CCHC"/>
</dbReference>
<dbReference type="Proteomes" id="UP000634136">
    <property type="component" value="Unassembled WGS sequence"/>
</dbReference>
<feature type="domain" description="CCHC-type" evidence="2">
    <location>
        <begin position="67"/>
        <end position="80"/>
    </location>
</feature>
<evidence type="ECO:0000259" key="2">
    <source>
        <dbReference type="PROSITE" id="PS50158"/>
    </source>
</evidence>
<organism evidence="3 4">
    <name type="scientific">Senna tora</name>
    <dbReference type="NCBI Taxonomy" id="362788"/>
    <lineage>
        <taxon>Eukaryota</taxon>
        <taxon>Viridiplantae</taxon>
        <taxon>Streptophyta</taxon>
        <taxon>Embryophyta</taxon>
        <taxon>Tracheophyta</taxon>
        <taxon>Spermatophyta</taxon>
        <taxon>Magnoliopsida</taxon>
        <taxon>eudicotyledons</taxon>
        <taxon>Gunneridae</taxon>
        <taxon>Pentapetalae</taxon>
        <taxon>rosids</taxon>
        <taxon>fabids</taxon>
        <taxon>Fabales</taxon>
        <taxon>Fabaceae</taxon>
        <taxon>Caesalpinioideae</taxon>
        <taxon>Cassia clade</taxon>
        <taxon>Senna</taxon>
    </lineage>
</organism>
<dbReference type="InterPro" id="IPR040256">
    <property type="entry name" value="At4g02000-like"/>
</dbReference>
<keyword evidence="1" id="KW-0862">Zinc</keyword>
<dbReference type="PROSITE" id="PS50158">
    <property type="entry name" value="ZF_CCHC"/>
    <property type="match status" value="1"/>
</dbReference>
<sequence length="485" mass="55741">MAEKIGSLMGEVREIDWAPTLPRNLRFLRVRIRIPTHTPLLMGVILRADSGDHFWIQCKYERLFRLCRGCGRIGHLPQDCDRSREQGDLSLDAQRQWIQGQYGNAYGTMIDQAYFVPEARRFRFQPSRRTTYIRALYTRNGYQYRPRRADPVDFYFDPWVPLDANGTMDPPTQVEVQDTEEQDTTASLPDQILDTQPEFQHHQGDQVDIPLAQEILNKTDPASLDPEWKRIVERFCPYSTPLEQPLQGIRLNEERNSENRDPSTLLWIEFEPGEFGMAIGWLLLGNVLPHFEELNPIQHDPTEAEIEDTWREIYNTPPEESMPLASTFEIGESSAARANPNDHLEGGMLESMMGGTLTFRPPSRQLDLSYTGALTNIPPQAIEENHLELTRVPPAEPDNNEVLQLEMAVAWNRSSLEILEPHHQVDIASQSEDPTGQEYRLIISGEQPEVEEELLTQSTELVIMEGPLPINRWRVMLLSKKILPI</sequence>
<dbReference type="AlphaFoldDB" id="A0A834X5W2"/>
<protein>
    <submittedName>
        <fullName evidence="3">Zinc knuckle CX2CX4HX4C</fullName>
    </submittedName>
</protein>
<dbReference type="Pfam" id="PF14392">
    <property type="entry name" value="zf-CCHC_4"/>
    <property type="match status" value="1"/>
</dbReference>
<gene>
    <name evidence="3" type="ORF">G2W53_007725</name>
</gene>
<comment type="caution">
    <text evidence="3">The sequence shown here is derived from an EMBL/GenBank/DDBJ whole genome shotgun (WGS) entry which is preliminary data.</text>
</comment>
<keyword evidence="1" id="KW-0479">Metal-binding</keyword>
<name>A0A834X5W2_9FABA</name>
<evidence type="ECO:0000313" key="4">
    <source>
        <dbReference type="Proteomes" id="UP000634136"/>
    </source>
</evidence>
<dbReference type="GO" id="GO:0008270">
    <property type="term" value="F:zinc ion binding"/>
    <property type="evidence" value="ECO:0007669"/>
    <property type="project" value="UniProtKB-KW"/>
</dbReference>
<keyword evidence="4" id="KW-1185">Reference proteome</keyword>
<dbReference type="EMBL" id="JAAIUW010000003">
    <property type="protein sequence ID" value="KAF7839243.1"/>
    <property type="molecule type" value="Genomic_DNA"/>
</dbReference>
<proteinExistence type="predicted"/>
<reference evidence="3" key="1">
    <citation type="submission" date="2020-09" db="EMBL/GenBank/DDBJ databases">
        <title>Genome-Enabled Discovery of Anthraquinone Biosynthesis in Senna tora.</title>
        <authorList>
            <person name="Kang S.-H."/>
            <person name="Pandey R.P."/>
            <person name="Lee C.-M."/>
            <person name="Sim J.-S."/>
            <person name="Jeong J.-T."/>
            <person name="Choi B.-S."/>
            <person name="Jung M."/>
            <person name="Ginzburg D."/>
            <person name="Zhao K."/>
            <person name="Won S.Y."/>
            <person name="Oh T.-J."/>
            <person name="Yu Y."/>
            <person name="Kim N.-H."/>
            <person name="Lee O.R."/>
            <person name="Lee T.-H."/>
            <person name="Bashyal P."/>
            <person name="Kim T.-S."/>
            <person name="Lee W.-H."/>
            <person name="Kawkins C."/>
            <person name="Kim C.-K."/>
            <person name="Kim J.S."/>
            <person name="Ahn B.O."/>
            <person name="Rhee S.Y."/>
            <person name="Sohng J.K."/>
        </authorList>
    </citation>
    <scope>NUCLEOTIDE SEQUENCE</scope>
    <source>
        <tissue evidence="3">Leaf</tissue>
    </source>
</reference>
<dbReference type="OrthoDB" id="1418158at2759"/>
<dbReference type="GO" id="GO:0003676">
    <property type="term" value="F:nucleic acid binding"/>
    <property type="evidence" value="ECO:0007669"/>
    <property type="project" value="InterPro"/>
</dbReference>
<keyword evidence="1" id="KW-0863">Zinc-finger</keyword>
<accession>A0A834X5W2</accession>
<dbReference type="InterPro" id="IPR025836">
    <property type="entry name" value="Zn_knuckle_CX2CX4HX4C"/>
</dbReference>